<sequence length="189" mass="20430">MDPVSGTYGGHGIVSLTSALVQALPELPVANAVAVLDDCLHRGLQSPSGLEEIRRRLRSRRGSAGMEERVLSRVDPRAESPLETFARLQCADAGIPPDDLQVEIRAVNGAFLGRGDLGWRRDGGGWLIAEIDGREFHDRPDALHRDRQRQNAMVTWGAAQMLRFTSADIAAGTIPAAVRSTLTARSTTP</sequence>
<keyword evidence="2" id="KW-1185">Reference proteome</keyword>
<dbReference type="EMBL" id="JAUSVB010000001">
    <property type="protein sequence ID" value="MDQ0372917.1"/>
    <property type="molecule type" value="Genomic_DNA"/>
</dbReference>
<evidence type="ECO:0000313" key="2">
    <source>
        <dbReference type="Proteomes" id="UP001239626"/>
    </source>
</evidence>
<gene>
    <name evidence="1" type="ORF">J2X26_001214</name>
</gene>
<organism evidence="1 2">
    <name type="scientific">Cellulomonas humilata</name>
    <dbReference type="NCBI Taxonomy" id="144055"/>
    <lineage>
        <taxon>Bacteria</taxon>
        <taxon>Bacillati</taxon>
        <taxon>Actinomycetota</taxon>
        <taxon>Actinomycetes</taxon>
        <taxon>Micrococcales</taxon>
        <taxon>Cellulomonadaceae</taxon>
        <taxon>Cellulomonas</taxon>
    </lineage>
</organism>
<dbReference type="RefSeq" id="WP_307490659.1">
    <property type="nucleotide sequence ID" value="NZ_JAUSVB010000001.1"/>
</dbReference>
<evidence type="ECO:0008006" key="3">
    <source>
        <dbReference type="Google" id="ProtNLM"/>
    </source>
</evidence>
<accession>A0ABU0ECI2</accession>
<protein>
    <recommendedName>
        <fullName evidence="3">DUF559 domain-containing protein</fullName>
    </recommendedName>
</protein>
<dbReference type="Proteomes" id="UP001239626">
    <property type="component" value="Unassembled WGS sequence"/>
</dbReference>
<comment type="caution">
    <text evidence="1">The sequence shown here is derived from an EMBL/GenBank/DDBJ whole genome shotgun (WGS) entry which is preliminary data.</text>
</comment>
<proteinExistence type="predicted"/>
<reference evidence="1 2" key="1">
    <citation type="submission" date="2023-07" db="EMBL/GenBank/DDBJ databases">
        <title>Sorghum-associated microbial communities from plants grown in Nebraska, USA.</title>
        <authorList>
            <person name="Schachtman D."/>
        </authorList>
    </citation>
    <scope>NUCLEOTIDE SEQUENCE [LARGE SCALE GENOMIC DNA]</scope>
    <source>
        <strain evidence="1 2">BE332</strain>
    </source>
</reference>
<name>A0ABU0ECI2_9CELL</name>
<evidence type="ECO:0000313" key="1">
    <source>
        <dbReference type="EMBL" id="MDQ0372917.1"/>
    </source>
</evidence>